<protein>
    <submittedName>
        <fullName evidence="1">Uncharacterized protein</fullName>
    </submittedName>
</protein>
<reference evidence="1 2" key="1">
    <citation type="submission" date="2016-08" db="EMBL/GenBank/DDBJ databases">
        <title>Hymenobacter coccineus sp. nov., Hymenobacter lapidarius sp. nov. and Hymenobacter glacialis sp. nov., isolated from Antarctic soil.</title>
        <authorList>
            <person name="Sedlacek I."/>
            <person name="Kralova S."/>
            <person name="Kyrova K."/>
            <person name="Maslanova I."/>
            <person name="Stankova E."/>
            <person name="Vrbovska V."/>
            <person name="Nemec M."/>
            <person name="Bartak M."/>
            <person name="Svec P."/>
            <person name="Busse H.-J."/>
            <person name="Pantucek R."/>
        </authorList>
    </citation>
    <scope>NUCLEOTIDE SEQUENCE [LARGE SCALE GENOMIC DNA]</scope>
    <source>
        <strain evidence="1 2">CCM 8649</strain>
    </source>
</reference>
<comment type="caution">
    <text evidence="1">The sequence shown here is derived from an EMBL/GenBank/DDBJ whole genome shotgun (WGS) entry which is preliminary data.</text>
</comment>
<dbReference type="OrthoDB" id="885772at2"/>
<name>A0A1G1TK05_9BACT</name>
<dbReference type="AlphaFoldDB" id="A0A1G1TK05"/>
<accession>A0A1G1TK05</accession>
<sequence length="80" mass="8611">MSSTVSSTVLAEIDRALAAHDPQQAPPVAIRLGAHWFTQLTLDAARGPLPGLSTDAGRPLAYRHLELLRDEVDVDGLRVI</sequence>
<dbReference type="Proteomes" id="UP000177506">
    <property type="component" value="Unassembled WGS sequence"/>
</dbReference>
<proteinExistence type="predicted"/>
<evidence type="ECO:0000313" key="2">
    <source>
        <dbReference type="Proteomes" id="UP000177506"/>
    </source>
</evidence>
<dbReference type="EMBL" id="MDZA01000078">
    <property type="protein sequence ID" value="OGX91203.1"/>
    <property type="molecule type" value="Genomic_DNA"/>
</dbReference>
<organism evidence="1 2">
    <name type="scientific">Hymenobacter coccineus</name>
    <dbReference type="NCBI Taxonomy" id="1908235"/>
    <lineage>
        <taxon>Bacteria</taxon>
        <taxon>Pseudomonadati</taxon>
        <taxon>Bacteroidota</taxon>
        <taxon>Cytophagia</taxon>
        <taxon>Cytophagales</taxon>
        <taxon>Hymenobacteraceae</taxon>
        <taxon>Hymenobacter</taxon>
    </lineage>
</organism>
<gene>
    <name evidence="1" type="ORF">BEN49_20610</name>
</gene>
<dbReference type="RefSeq" id="WP_070742167.1">
    <property type="nucleotide sequence ID" value="NZ_MDZA01000078.1"/>
</dbReference>
<evidence type="ECO:0000313" key="1">
    <source>
        <dbReference type="EMBL" id="OGX91203.1"/>
    </source>
</evidence>
<keyword evidence="2" id="KW-1185">Reference proteome</keyword>